<reference evidence="1 2" key="1">
    <citation type="submission" date="2019-09" db="EMBL/GenBank/DDBJ databases">
        <title>Genome sequence and assembly of Taibaiella sp.</title>
        <authorList>
            <person name="Chhetri G."/>
        </authorList>
    </citation>
    <scope>NUCLEOTIDE SEQUENCE [LARGE SCALE GENOMIC DNA]</scope>
    <source>
        <strain evidence="1 2">KVB11</strain>
    </source>
</reference>
<comment type="caution">
    <text evidence="1">The sequence shown here is derived from an EMBL/GenBank/DDBJ whole genome shotgun (WGS) entry which is preliminary data.</text>
</comment>
<protein>
    <submittedName>
        <fullName evidence="1">Uncharacterized protein</fullName>
    </submittedName>
</protein>
<dbReference type="RefSeq" id="WP_150033958.1">
    <property type="nucleotide sequence ID" value="NZ_VWSH01000004.1"/>
</dbReference>
<dbReference type="EMBL" id="VWSH01000004">
    <property type="protein sequence ID" value="KAA5532455.1"/>
    <property type="molecule type" value="Genomic_DNA"/>
</dbReference>
<keyword evidence="2" id="KW-1185">Reference proteome</keyword>
<organism evidence="1 2">
    <name type="scientific">Taibaiella lutea</name>
    <dbReference type="NCBI Taxonomy" id="2608001"/>
    <lineage>
        <taxon>Bacteria</taxon>
        <taxon>Pseudomonadati</taxon>
        <taxon>Bacteroidota</taxon>
        <taxon>Chitinophagia</taxon>
        <taxon>Chitinophagales</taxon>
        <taxon>Chitinophagaceae</taxon>
        <taxon>Taibaiella</taxon>
    </lineage>
</organism>
<dbReference type="Proteomes" id="UP000323632">
    <property type="component" value="Unassembled WGS sequence"/>
</dbReference>
<evidence type="ECO:0000313" key="1">
    <source>
        <dbReference type="EMBL" id="KAA5532455.1"/>
    </source>
</evidence>
<gene>
    <name evidence="1" type="ORF">F0919_16845</name>
</gene>
<accession>A0A5M6CG85</accession>
<proteinExistence type="predicted"/>
<name>A0A5M6CG85_9BACT</name>
<evidence type="ECO:0000313" key="2">
    <source>
        <dbReference type="Proteomes" id="UP000323632"/>
    </source>
</evidence>
<dbReference type="AlphaFoldDB" id="A0A5M6CG85"/>
<sequence>MEKIKILYVGKHKDILETVVRLINNHENWFGKGTDTIDEAKDELGNTKYEIVLLGCGIEPEGEQDLRSYIENRFPQVTIVQHYGGGSGLLSGEIMEALNHASPLMN</sequence>